<accession>A0A2K3P7F9</accession>
<gene>
    <name evidence="2" type="ORF">L195_g007812</name>
</gene>
<sequence length="87" mass="9834">RREDSRLKVLQDKAQELYSASENALVLVEKLGKLVAIFMGGTFTAEQGDMQNIDLLISLNREYVTLKDRAELDRAGHFHSSTLKDPK</sequence>
<dbReference type="AlphaFoldDB" id="A0A2K3P7F9"/>
<organism evidence="2 3">
    <name type="scientific">Trifolium pratense</name>
    <name type="common">Red clover</name>
    <dbReference type="NCBI Taxonomy" id="57577"/>
    <lineage>
        <taxon>Eukaryota</taxon>
        <taxon>Viridiplantae</taxon>
        <taxon>Streptophyta</taxon>
        <taxon>Embryophyta</taxon>
        <taxon>Tracheophyta</taxon>
        <taxon>Spermatophyta</taxon>
        <taxon>Magnoliopsida</taxon>
        <taxon>eudicotyledons</taxon>
        <taxon>Gunneridae</taxon>
        <taxon>Pentapetalae</taxon>
        <taxon>rosids</taxon>
        <taxon>fabids</taxon>
        <taxon>Fabales</taxon>
        <taxon>Fabaceae</taxon>
        <taxon>Papilionoideae</taxon>
        <taxon>50 kb inversion clade</taxon>
        <taxon>NPAAA clade</taxon>
        <taxon>Hologalegina</taxon>
        <taxon>IRL clade</taxon>
        <taxon>Trifolieae</taxon>
        <taxon>Trifolium</taxon>
    </lineage>
</organism>
<protein>
    <submittedName>
        <fullName evidence="2">Serine/threonine-protein kinase CTR1-like protein</fullName>
    </submittedName>
</protein>
<dbReference type="STRING" id="57577.A0A2K3P7F9"/>
<comment type="caution">
    <text evidence="2">The sequence shown here is derived from an EMBL/GenBank/DDBJ whole genome shotgun (WGS) entry which is preliminary data.</text>
</comment>
<keyword evidence="2" id="KW-0808">Transferase</keyword>
<dbReference type="Proteomes" id="UP000236291">
    <property type="component" value="Unassembled WGS sequence"/>
</dbReference>
<evidence type="ECO:0000313" key="2">
    <source>
        <dbReference type="EMBL" id="PNY11209.1"/>
    </source>
</evidence>
<feature type="non-terminal residue" evidence="2">
    <location>
        <position position="1"/>
    </location>
</feature>
<reference evidence="2 3" key="1">
    <citation type="journal article" date="2014" name="Am. J. Bot.">
        <title>Genome assembly and annotation for red clover (Trifolium pratense; Fabaceae).</title>
        <authorList>
            <person name="Istvanek J."/>
            <person name="Jaros M."/>
            <person name="Krenek A."/>
            <person name="Repkova J."/>
        </authorList>
    </citation>
    <scope>NUCLEOTIDE SEQUENCE [LARGE SCALE GENOMIC DNA]</scope>
    <source>
        <strain evidence="3">cv. Tatra</strain>
        <tissue evidence="2">Young leaves</tissue>
    </source>
</reference>
<name>A0A2K3P7F9_TRIPR</name>
<evidence type="ECO:0000259" key="1">
    <source>
        <dbReference type="Pfam" id="PF14381"/>
    </source>
</evidence>
<dbReference type="Pfam" id="PF14381">
    <property type="entry name" value="EDR1_CTR1_ARMC3_pept"/>
    <property type="match status" value="1"/>
</dbReference>
<reference evidence="2 3" key="2">
    <citation type="journal article" date="2017" name="Front. Plant Sci.">
        <title>Gene Classification and Mining of Molecular Markers Useful in Red Clover (Trifolium pratense) Breeding.</title>
        <authorList>
            <person name="Istvanek J."/>
            <person name="Dluhosova J."/>
            <person name="Dluhos P."/>
            <person name="Patkova L."/>
            <person name="Nedelnik J."/>
            <person name="Repkova J."/>
        </authorList>
    </citation>
    <scope>NUCLEOTIDE SEQUENCE [LARGE SCALE GENOMIC DNA]</scope>
    <source>
        <strain evidence="3">cv. Tatra</strain>
        <tissue evidence="2">Young leaves</tissue>
    </source>
</reference>
<evidence type="ECO:0000313" key="3">
    <source>
        <dbReference type="Proteomes" id="UP000236291"/>
    </source>
</evidence>
<dbReference type="InterPro" id="IPR055164">
    <property type="entry name" value="EDR1/CTR1/ARMC3-like_pept-like"/>
</dbReference>
<dbReference type="GO" id="GO:0016301">
    <property type="term" value="F:kinase activity"/>
    <property type="evidence" value="ECO:0007669"/>
    <property type="project" value="UniProtKB-KW"/>
</dbReference>
<keyword evidence="2" id="KW-0418">Kinase</keyword>
<dbReference type="EMBL" id="ASHM01004379">
    <property type="protein sequence ID" value="PNY11209.1"/>
    <property type="molecule type" value="Genomic_DNA"/>
</dbReference>
<proteinExistence type="predicted"/>
<feature type="domain" description="EDR1/CTR1/ARMC3-like peptidase-like" evidence="1">
    <location>
        <begin position="1"/>
        <end position="51"/>
    </location>
</feature>